<accession>A0A140NRG8</accession>
<dbReference type="OrthoDB" id="8911262at2"/>
<dbReference type="RefSeq" id="WP_004919204.1">
    <property type="nucleotide sequence ID" value="NC_017731.1"/>
</dbReference>
<dbReference type="InterPro" id="IPR010710">
    <property type="entry name" value="DUF1289"/>
</dbReference>
<dbReference type="PANTHER" id="PTHR35175:SF1">
    <property type="entry name" value="OXIDOREDUCTASE"/>
    <property type="match status" value="1"/>
</dbReference>
<organism evidence="1 2">
    <name type="scientific">Providencia stuartii (strain MRSN 2154)</name>
    <dbReference type="NCBI Taxonomy" id="1157951"/>
    <lineage>
        <taxon>Bacteria</taxon>
        <taxon>Pseudomonadati</taxon>
        <taxon>Pseudomonadota</taxon>
        <taxon>Gammaproteobacteria</taxon>
        <taxon>Enterobacterales</taxon>
        <taxon>Morganellaceae</taxon>
        <taxon>Providencia</taxon>
    </lineage>
</organism>
<sequence>MAEQLEFFEIQSPCRGICQANEQGYCRGCFRSREERFGWLKFTDSQKRNILRLCRQRYIRSIAVKTQQDDSPSPQQELF</sequence>
<dbReference type="GeneID" id="93519559"/>
<dbReference type="HOGENOM" id="CLU_162538_0_1_6"/>
<gene>
    <name evidence="1" type="ordered locus">S70_19605</name>
</gene>
<evidence type="ECO:0000313" key="2">
    <source>
        <dbReference type="Proteomes" id="UP000005012"/>
    </source>
</evidence>
<dbReference type="AlphaFoldDB" id="A0A140NRG8"/>
<reference evidence="2" key="2">
    <citation type="submission" date="2012-04" db="EMBL/GenBank/DDBJ databases">
        <title>Complete genome sequence of Providencia stuartii clinical isolate MRSN 2154.</title>
        <authorList>
            <person name="Clifford R.J."/>
            <person name="Hang J."/>
            <person name="Riley M.C."/>
            <person name="Onmus-Leone F."/>
            <person name="Kuschner R.A."/>
            <person name="Lesho E.P."/>
            <person name="Waterman P.E."/>
        </authorList>
    </citation>
    <scope>NUCLEOTIDE SEQUENCE [LARGE SCALE GENOMIC DNA]</scope>
    <source>
        <strain evidence="2">MRSN 2154</strain>
    </source>
</reference>
<dbReference type="Proteomes" id="UP000005012">
    <property type="component" value="Chromosome"/>
</dbReference>
<evidence type="ECO:0008006" key="3">
    <source>
        <dbReference type="Google" id="ProtNLM"/>
    </source>
</evidence>
<proteinExistence type="predicted"/>
<protein>
    <recommendedName>
        <fullName evidence="3">DUF1289 domain-containing protein</fullName>
    </recommendedName>
</protein>
<reference evidence="1 2" key="1">
    <citation type="journal article" date="2012" name="J. Bacteriol.">
        <title>Complete Genome Sequence of Providencia stuartii Clinical Isolate MRSN 2154.</title>
        <authorList>
            <person name="Clifford R.J."/>
            <person name="Hang J."/>
            <person name="Riley M.C."/>
            <person name="Onmus-Leone F."/>
            <person name="Kuschner R.A."/>
            <person name="Lesho E.P."/>
            <person name="Waterman P.E."/>
        </authorList>
    </citation>
    <scope>NUCLEOTIDE SEQUENCE [LARGE SCALE GENOMIC DNA]</scope>
    <source>
        <strain evidence="1 2">MRSN 2154</strain>
    </source>
</reference>
<dbReference type="KEGG" id="psi:S70_19605"/>
<evidence type="ECO:0000313" key="1">
    <source>
        <dbReference type="EMBL" id="AFH95715.1"/>
    </source>
</evidence>
<dbReference type="PANTHER" id="PTHR35175">
    <property type="entry name" value="DUF1289 DOMAIN-CONTAINING PROTEIN"/>
    <property type="match status" value="1"/>
</dbReference>
<dbReference type="PATRIC" id="fig|1157951.4.peg.3943"/>
<dbReference type="EMBL" id="CP003488">
    <property type="protein sequence ID" value="AFH95715.1"/>
    <property type="molecule type" value="Genomic_DNA"/>
</dbReference>
<dbReference type="Pfam" id="PF06945">
    <property type="entry name" value="DUF1289"/>
    <property type="match status" value="1"/>
</dbReference>
<name>A0A140NRG8_PROSM</name>